<dbReference type="CDD" id="cd00947">
    <property type="entry name" value="TBP_aldolase_IIB"/>
    <property type="match status" value="1"/>
</dbReference>
<sequence>MLVTLTDVLKDSKEKGYAVPAFNVFGYEDAKACILAAEELNAPVILATNKVAISHMPITILGSILTQLAESSSVPVVVHLDHGKDFQTVAQALKAGYSSIMYDGSQLSLDENIKTTREVVKLAHALGVPVEAEIGAVGYSDPNLGVRAILTNPEEAKVFAEGTGVDALAVAVGTLHRMEEQSAEIRYDLINEIETLVSVPLVMHGSTGIPDEDLKKIAKTNFGKVNIGTALRMKFGHSLREQLDKNHDVYDRIELFGKAMDEVKEEAIQKMRLLNTQNYQPNTLVLN</sequence>
<gene>
    <name evidence="2" type="ORF">RYX56_00745</name>
</gene>
<dbReference type="Gene3D" id="3.20.20.70">
    <property type="entry name" value="Aldolase class I"/>
    <property type="match status" value="1"/>
</dbReference>
<comment type="cofactor">
    <cofactor evidence="1">
        <name>Zn(2+)</name>
        <dbReference type="ChEBI" id="CHEBI:29105"/>
    </cofactor>
</comment>
<organism evidence="2 3">
    <name type="scientific">Alkalihalophilus lindianensis</name>
    <dbReference type="NCBI Taxonomy" id="1630542"/>
    <lineage>
        <taxon>Bacteria</taxon>
        <taxon>Bacillati</taxon>
        <taxon>Bacillota</taxon>
        <taxon>Bacilli</taxon>
        <taxon>Bacillales</taxon>
        <taxon>Bacillaceae</taxon>
        <taxon>Alkalihalophilus</taxon>
    </lineage>
</organism>
<protein>
    <submittedName>
        <fullName evidence="2">Class II fructose-bisphosphate aldolase</fullName>
    </submittedName>
</protein>
<dbReference type="InterPro" id="IPR013785">
    <property type="entry name" value="Aldolase_TIM"/>
</dbReference>
<evidence type="ECO:0000256" key="1">
    <source>
        <dbReference type="ARBA" id="ARBA00001947"/>
    </source>
</evidence>
<dbReference type="Pfam" id="PF01116">
    <property type="entry name" value="F_bP_aldolase"/>
    <property type="match status" value="1"/>
</dbReference>
<comment type="caution">
    <text evidence="2">The sequence shown here is derived from an EMBL/GenBank/DDBJ whole genome shotgun (WGS) entry which is preliminary data.</text>
</comment>
<dbReference type="InterPro" id="IPR000771">
    <property type="entry name" value="FBA_II"/>
</dbReference>
<dbReference type="PIRSF" id="PIRSF001359">
    <property type="entry name" value="F_bP_aldolase_II"/>
    <property type="match status" value="1"/>
</dbReference>
<evidence type="ECO:0000313" key="2">
    <source>
        <dbReference type="EMBL" id="MDV2682892.1"/>
    </source>
</evidence>
<dbReference type="NCBIfam" id="TIGR00167">
    <property type="entry name" value="cbbA"/>
    <property type="match status" value="1"/>
</dbReference>
<dbReference type="EMBL" id="JAWJBA010000001">
    <property type="protein sequence ID" value="MDV2682892.1"/>
    <property type="molecule type" value="Genomic_DNA"/>
</dbReference>
<proteinExistence type="predicted"/>
<keyword evidence="3" id="KW-1185">Reference proteome</keyword>
<name>A0ABU3X5J9_9BACI</name>
<dbReference type="PANTHER" id="PTHR30304">
    <property type="entry name" value="D-TAGATOSE-1,6-BISPHOSPHATE ALDOLASE"/>
    <property type="match status" value="1"/>
</dbReference>
<evidence type="ECO:0000313" key="3">
    <source>
        <dbReference type="Proteomes" id="UP001287282"/>
    </source>
</evidence>
<dbReference type="Proteomes" id="UP001287282">
    <property type="component" value="Unassembled WGS sequence"/>
</dbReference>
<dbReference type="SUPFAM" id="SSF51569">
    <property type="entry name" value="Aldolase"/>
    <property type="match status" value="1"/>
</dbReference>
<dbReference type="InterPro" id="IPR050246">
    <property type="entry name" value="Class_II_FBP_aldolase"/>
</dbReference>
<dbReference type="PANTHER" id="PTHR30304:SF0">
    <property type="entry name" value="D-TAGATOSE-1,6-BISPHOSPHATE ALDOLASE SUBUNIT GATY-RELATED"/>
    <property type="match status" value="1"/>
</dbReference>
<reference evidence="2 3" key="1">
    <citation type="submission" date="2023-10" db="EMBL/GenBank/DDBJ databases">
        <title>Screening of Alkalihalobacillus lindianensis BZ-TG-R113 and Its Alleviation of Salt Stress on Rapeseed Growth.</title>
        <authorList>
            <person name="Zhao B."/>
            <person name="Guo T."/>
        </authorList>
    </citation>
    <scope>NUCLEOTIDE SEQUENCE [LARGE SCALE GENOMIC DNA]</scope>
    <source>
        <strain evidence="2 3">BZ-TG-R113</strain>
    </source>
</reference>
<dbReference type="RefSeq" id="WP_317120226.1">
    <property type="nucleotide sequence ID" value="NZ_JAWJBA010000001.1"/>
</dbReference>
<accession>A0ABU3X5J9</accession>